<dbReference type="SUPFAM" id="SSF75005">
    <property type="entry name" value="Arabinanase/levansucrase/invertase"/>
    <property type="match status" value="2"/>
</dbReference>
<evidence type="ECO:0000256" key="1">
    <source>
        <dbReference type="ARBA" id="ARBA00009865"/>
    </source>
</evidence>
<dbReference type="PANTHER" id="PTHR43772">
    <property type="entry name" value="ENDO-1,4-BETA-XYLANASE"/>
    <property type="match status" value="1"/>
</dbReference>
<organism evidence="6 7">
    <name type="scientific">Pontibacter diazotrophicus</name>
    <dbReference type="NCBI Taxonomy" id="1400979"/>
    <lineage>
        <taxon>Bacteria</taxon>
        <taxon>Pseudomonadati</taxon>
        <taxon>Bacteroidota</taxon>
        <taxon>Cytophagia</taxon>
        <taxon>Cytophagales</taxon>
        <taxon>Hymenobacteraceae</taxon>
        <taxon>Pontibacter</taxon>
    </lineage>
</organism>
<dbReference type="Gene3D" id="2.115.10.20">
    <property type="entry name" value="Glycosyl hydrolase domain, family 43"/>
    <property type="match status" value="2"/>
</dbReference>
<accession>A0A3D8L877</accession>
<dbReference type="InterPro" id="IPR023296">
    <property type="entry name" value="Glyco_hydro_beta-prop_sf"/>
</dbReference>
<dbReference type="CDD" id="cd18828">
    <property type="entry name" value="GH43_BT3675-like"/>
    <property type="match status" value="1"/>
</dbReference>
<keyword evidence="2" id="KW-0858">Xylan degradation</keyword>
<dbReference type="InterPro" id="IPR052176">
    <property type="entry name" value="Glycosyl_Hydrlase_43_Enz"/>
</dbReference>
<dbReference type="CDD" id="cd08983">
    <property type="entry name" value="GH43_Bt3655-like"/>
    <property type="match status" value="1"/>
</dbReference>
<keyword evidence="4" id="KW-0119">Carbohydrate metabolism</keyword>
<dbReference type="GO" id="GO:0004553">
    <property type="term" value="F:hydrolase activity, hydrolyzing O-glycosyl compounds"/>
    <property type="evidence" value="ECO:0007669"/>
    <property type="project" value="InterPro"/>
</dbReference>
<dbReference type="GO" id="GO:0045493">
    <property type="term" value="P:xylan catabolic process"/>
    <property type="evidence" value="ECO:0007669"/>
    <property type="project" value="UniProtKB-KW"/>
</dbReference>
<dbReference type="OrthoDB" id="3308423at2"/>
<reference evidence="7" key="1">
    <citation type="submission" date="2018-08" db="EMBL/GenBank/DDBJ databases">
        <authorList>
            <person name="Liu Z.-W."/>
            <person name="Du Z.-J."/>
        </authorList>
    </citation>
    <scope>NUCLEOTIDE SEQUENCE [LARGE SCALE GENOMIC DNA]</scope>
    <source>
        <strain evidence="7">H4X</strain>
    </source>
</reference>
<dbReference type="PANTHER" id="PTHR43772:SF2">
    <property type="entry name" value="PUTATIVE (AFU_ORTHOLOGUE AFUA_2G04480)-RELATED"/>
    <property type="match status" value="1"/>
</dbReference>
<dbReference type="Pfam" id="PF04616">
    <property type="entry name" value="Glyco_hydro_43"/>
    <property type="match status" value="2"/>
</dbReference>
<evidence type="ECO:0000256" key="2">
    <source>
        <dbReference type="ARBA" id="ARBA00022651"/>
    </source>
</evidence>
<name>A0A3D8L877_9BACT</name>
<keyword evidence="3" id="KW-0378">Hydrolase</keyword>
<gene>
    <name evidence="6" type="ORF">DXT99_19225</name>
</gene>
<dbReference type="InterPro" id="IPR006710">
    <property type="entry name" value="Glyco_hydro_43"/>
</dbReference>
<comment type="caution">
    <text evidence="6">The sequence shown here is derived from an EMBL/GenBank/DDBJ whole genome shotgun (WGS) entry which is preliminary data.</text>
</comment>
<protein>
    <submittedName>
        <fullName evidence="6">Beta-xylosidase</fullName>
    </submittedName>
</protein>
<proteinExistence type="inferred from homology"/>
<keyword evidence="7" id="KW-1185">Reference proteome</keyword>
<dbReference type="AlphaFoldDB" id="A0A3D8L877"/>
<evidence type="ECO:0000256" key="3">
    <source>
        <dbReference type="ARBA" id="ARBA00022801"/>
    </source>
</evidence>
<keyword evidence="2" id="KW-0624">Polysaccharide degradation</keyword>
<evidence type="ECO:0000313" key="6">
    <source>
        <dbReference type="EMBL" id="RDV13533.1"/>
    </source>
</evidence>
<evidence type="ECO:0000256" key="4">
    <source>
        <dbReference type="ARBA" id="ARBA00023277"/>
    </source>
</evidence>
<evidence type="ECO:0000313" key="7">
    <source>
        <dbReference type="Proteomes" id="UP000256708"/>
    </source>
</evidence>
<comment type="similarity">
    <text evidence="1">Belongs to the glycosyl hydrolase 43 family.</text>
</comment>
<keyword evidence="5" id="KW-0326">Glycosidase</keyword>
<sequence>MRYSILTKRHRYQNTTDYIKRCLFSGVVSCLLLSSCGQQITSSASSGTEEKAPEEAYSAYLFTYFTGNNKDEEAIRFALSNDGYNYRALNNNKPVINSADISSTGGVRDPHILRGADGKTFYMVVTDMVSANGWSSNRAMVLLKSTDLVNWTSSVVNIQQQFSGQEDLLRVWAPQTIYDPEAGKYMIYFSMKHGEDPDKIYYAYANKDFTALETTPKQLFFSPTNGAAIDGDIIHKDGKYHLFFKTEGEGSGIKIATSDKLTEGYVLQDKYVQQTKDPVEGSGVFKLNNSDDYILMYDVYTKGKYQFTKSRDLQNFTIIDQEVSMNFHPRHGTVLPVTAEEAARLMGKWGTADDVIGSARASGLKKINITLDTAAKQLYLPVKPGVNLSAFDPEFTAFPGVTIAPQSAQDFTSGPVTYTVNVKGQEPHTYQVTAREDHNPVLEGFYADPDVLYSEKTGKFYIYPTSDGFTGWSGTYFKTFSSDNLVDWKDEGVILDLHKDVSWADRNAWAPCIIEKKTGDQYKYFYYFTAAQKIGVAVADNPTGPFVDSGKPLIDAFPEGVTGGQQIDPEVFADPKTGKNYLYWGNGYMAGAELNEDMVSIKPGTTKVMTPDATFREGATVSYRNGTYYFLWSEDDTRSENYRVRYGTSSTPMGKIIVPENNLVIAKDKEAGIYGTGHNSILQMPGKDEWYIVYHRFNYPKGITMGDAAGYNREVSIDKLEFNTDGSIRQVTPTHQGVKAVDLKGNGGNRL</sequence>
<dbReference type="Gene3D" id="2.60.40.2340">
    <property type="match status" value="1"/>
</dbReference>
<evidence type="ECO:0000256" key="5">
    <source>
        <dbReference type="ARBA" id="ARBA00023295"/>
    </source>
</evidence>
<dbReference type="EMBL" id="QRGR01000023">
    <property type="protein sequence ID" value="RDV13533.1"/>
    <property type="molecule type" value="Genomic_DNA"/>
</dbReference>
<dbReference type="Proteomes" id="UP000256708">
    <property type="component" value="Unassembled WGS sequence"/>
</dbReference>